<evidence type="ECO:0000256" key="2">
    <source>
        <dbReference type="ARBA" id="ARBA00022741"/>
    </source>
</evidence>
<name>A0A1I7L3U9_9BACL</name>
<evidence type="ECO:0000313" key="12">
    <source>
        <dbReference type="EMBL" id="SFV04186.1"/>
    </source>
</evidence>
<dbReference type="GO" id="GO:0004527">
    <property type="term" value="F:exonuclease activity"/>
    <property type="evidence" value="ECO:0007669"/>
    <property type="project" value="UniProtKB-KW"/>
</dbReference>
<evidence type="ECO:0000259" key="11">
    <source>
        <dbReference type="PROSITE" id="PS51217"/>
    </source>
</evidence>
<feature type="domain" description="UvrD-like helicase C-terminal" evidence="11">
    <location>
        <begin position="359"/>
        <end position="671"/>
    </location>
</feature>
<dbReference type="Gene3D" id="3.40.50.300">
    <property type="entry name" value="P-loop containing nucleotide triphosphate hydrolases"/>
    <property type="match status" value="4"/>
</dbReference>
<organism evidence="12 13">
    <name type="scientific">Alicyclobacillus macrosporangiidus</name>
    <dbReference type="NCBI Taxonomy" id="392015"/>
    <lineage>
        <taxon>Bacteria</taxon>
        <taxon>Bacillati</taxon>
        <taxon>Bacillota</taxon>
        <taxon>Bacilli</taxon>
        <taxon>Bacillales</taxon>
        <taxon>Alicyclobacillaceae</taxon>
        <taxon>Alicyclobacillus</taxon>
    </lineage>
</organism>
<keyword evidence="8" id="KW-0238">DNA-binding</keyword>
<proteinExistence type="predicted"/>
<gene>
    <name evidence="12" type="ORF">SAMN05421543_12411</name>
</gene>
<dbReference type="GO" id="GO:0003677">
    <property type="term" value="F:DNA binding"/>
    <property type="evidence" value="ECO:0007669"/>
    <property type="project" value="UniProtKB-KW"/>
</dbReference>
<evidence type="ECO:0000313" key="13">
    <source>
        <dbReference type="Proteomes" id="UP000183508"/>
    </source>
</evidence>
<keyword evidence="3" id="KW-0227">DNA damage</keyword>
<dbReference type="InterPro" id="IPR038726">
    <property type="entry name" value="PDDEXK_AddAB-type"/>
</dbReference>
<dbReference type="RefSeq" id="WP_074955666.1">
    <property type="nucleotide sequence ID" value="NZ_FPBV01000024.1"/>
</dbReference>
<dbReference type="SUPFAM" id="SSF52540">
    <property type="entry name" value="P-loop containing nucleoside triphosphate hydrolases"/>
    <property type="match status" value="1"/>
</dbReference>
<dbReference type="AlphaFoldDB" id="A0A1I7L3U9"/>
<evidence type="ECO:0000256" key="8">
    <source>
        <dbReference type="ARBA" id="ARBA00023125"/>
    </source>
</evidence>
<dbReference type="PANTHER" id="PTHR30591:SF1">
    <property type="entry name" value="RECBCD ENZYME SUBUNIT RECC"/>
    <property type="match status" value="1"/>
</dbReference>
<evidence type="ECO:0000256" key="4">
    <source>
        <dbReference type="ARBA" id="ARBA00022801"/>
    </source>
</evidence>
<protein>
    <submittedName>
        <fullName evidence="12">ATP-dependent helicase/nuclease subunit B</fullName>
    </submittedName>
</protein>
<dbReference type="STRING" id="392015.SAMN05421543_12411"/>
<dbReference type="InterPro" id="IPR011604">
    <property type="entry name" value="PDDEXK-like_dom_sf"/>
</dbReference>
<dbReference type="EMBL" id="FPBV01000024">
    <property type="protein sequence ID" value="SFV04186.1"/>
    <property type="molecule type" value="Genomic_DNA"/>
</dbReference>
<dbReference type="PANTHER" id="PTHR30591">
    <property type="entry name" value="RECBCD ENZYME SUBUNIT RECC"/>
    <property type="match status" value="1"/>
</dbReference>
<dbReference type="PROSITE" id="PS51217">
    <property type="entry name" value="UVRD_HELICASE_CTER"/>
    <property type="match status" value="1"/>
</dbReference>
<dbReference type="InterPro" id="IPR049035">
    <property type="entry name" value="ADDB_N"/>
</dbReference>
<evidence type="ECO:0000256" key="3">
    <source>
        <dbReference type="ARBA" id="ARBA00022763"/>
    </source>
</evidence>
<dbReference type="GO" id="GO:0005524">
    <property type="term" value="F:ATP binding"/>
    <property type="evidence" value="ECO:0007669"/>
    <property type="project" value="UniProtKB-KW"/>
</dbReference>
<dbReference type="OrthoDB" id="9758506at2"/>
<dbReference type="Gene3D" id="3.90.320.10">
    <property type="match status" value="1"/>
</dbReference>
<keyword evidence="7" id="KW-0067">ATP-binding</keyword>
<evidence type="ECO:0000256" key="5">
    <source>
        <dbReference type="ARBA" id="ARBA00022806"/>
    </source>
</evidence>
<feature type="region of interest" description="Disordered" evidence="10">
    <location>
        <begin position="342"/>
        <end position="363"/>
    </location>
</feature>
<dbReference type="InterPro" id="IPR027417">
    <property type="entry name" value="P-loop_NTPase"/>
</dbReference>
<sequence length="1239" mass="135791">MGRVVIQGGHAGTGKSTRIARSIAGALADSPFGSRLLWVVPQDASYACERLLMRYAPAAMRAEVLTVPRLAEQVNQALGVVAGKPVNMTGKRLLLADVFQESGGALQVLWREQPSIRFLDSVLEVFAEMSSHLVSLHQVEALLETAATRLAEAGMEAVTVSGPSLIGKLRDVCTLYHWFQARLSALGLYDPDELPALLAEHVARWPALAGARVFVDGFDDLPPRDTRFLLAIAEAAEETVFSVTMDPAWLSHALGGEPDEPGGAGARGTDLPPLMRLLAKLPDPEAVWAPQTLAWTVRLLKGCRERGLPIAVEPSTAPPDGPEPVRRWLEAGLFGARVPDGSEAGARSEVGAGSEGRVGAEVRARSEVREDAGVRRDAAARANGAPGREAPIVVAAAQNLRREADGVARAALRLVHESGFRYGDIAVLVPDLAEYAPLLRDAFGRHGVDAYVDDFPPLATHPLGRFILAALDSVEDNASTEAVARLLKTEFCGLRRQDADWLEAYVRRHEVSGVAAWATEAPWQFAYDARADDARAGAAQAEDAQADALRRQLAERFLPLWQGLQEERVTPGEVAEAVWGTLQRTDAKRIVAEWMVGEAGAMSPLEASLHEQAWQRVLVLLEDLADTLPAARLSRSFLFELIRTDLVHQSLSTIPAGMDQVLVTEIRRARALHVPVLFLIGAVDGVFPRRVRPQGMLQDEERLAFERLFGRPVGYTSAELQLCERAVVHTALTRGTERLFLTYPLSDEAGKAARPSRVVERVSALPAGAVDTQIWVEDALWDEPQVWTPLAALDTWVGVIEQARRTGRVPVAAVWVFDWLRGEDAVQRRLDAALAGLGFTAVARPLPARLASALYGQPLHVHVHQLEAFAACPFQHFVRYGLRVGDEDVARAARAARGNLIHDVLERFVEEHAAAPEAWRALSDDEAVERVRARFAEVLQQPRTQAWRRLATRLEAARTALGVIEKAAVVLTRHVRHGRFLPVHSELSFGDDARAGLPALEVALPGGGVVRVHGRIDRVDVAEAEGRLAFRVMDYKSNMGIALDLLKVHHGLQLQLPLYAAVVARHARVLFGTEAEPAAVLYMPVGRSPRTVRVPESGDEARVHAYRSMRPRGLLLADPELVAWMDERLPDGSETELFGKVFTKDGRFTKGAPVAGADAWRGMLRKVLGHVREVSARVAGGEIQIAPYQLSLDDHACKRCPLQSVCHLDRRWERPMRRLERRERADILADWAAGEEERR</sequence>
<accession>A0A1I7L3U9</accession>
<evidence type="ECO:0000256" key="6">
    <source>
        <dbReference type="ARBA" id="ARBA00022839"/>
    </source>
</evidence>
<keyword evidence="2" id="KW-0547">Nucleotide-binding</keyword>
<evidence type="ECO:0000256" key="7">
    <source>
        <dbReference type="ARBA" id="ARBA00022840"/>
    </source>
</evidence>
<keyword evidence="6" id="KW-0269">Exonuclease</keyword>
<keyword evidence="5 12" id="KW-0347">Helicase</keyword>
<dbReference type="Proteomes" id="UP000183508">
    <property type="component" value="Unassembled WGS sequence"/>
</dbReference>
<dbReference type="Pfam" id="PF12705">
    <property type="entry name" value="PDDEXK_1"/>
    <property type="match status" value="1"/>
</dbReference>
<evidence type="ECO:0000256" key="10">
    <source>
        <dbReference type="SAM" id="MobiDB-lite"/>
    </source>
</evidence>
<keyword evidence="1" id="KW-0540">Nuclease</keyword>
<dbReference type="Pfam" id="PF21445">
    <property type="entry name" value="ADDB_N"/>
    <property type="match status" value="1"/>
</dbReference>
<dbReference type="GO" id="GO:0006281">
    <property type="term" value="P:DNA repair"/>
    <property type="evidence" value="ECO:0007669"/>
    <property type="project" value="UniProtKB-KW"/>
</dbReference>
<keyword evidence="9" id="KW-0234">DNA repair</keyword>
<evidence type="ECO:0000256" key="9">
    <source>
        <dbReference type="ARBA" id="ARBA00023204"/>
    </source>
</evidence>
<reference evidence="13" key="1">
    <citation type="submission" date="2016-10" db="EMBL/GenBank/DDBJ databases">
        <authorList>
            <person name="Varghese N."/>
        </authorList>
    </citation>
    <scope>NUCLEOTIDE SEQUENCE [LARGE SCALE GENOMIC DNA]</scope>
    <source>
        <strain evidence="13">DSM 17980</strain>
    </source>
</reference>
<dbReference type="GO" id="GO:0004386">
    <property type="term" value="F:helicase activity"/>
    <property type="evidence" value="ECO:0007669"/>
    <property type="project" value="UniProtKB-KW"/>
</dbReference>
<dbReference type="InterPro" id="IPR014017">
    <property type="entry name" value="DNA_helicase_UvrD-like_C"/>
</dbReference>
<evidence type="ECO:0000256" key="1">
    <source>
        <dbReference type="ARBA" id="ARBA00022722"/>
    </source>
</evidence>
<keyword evidence="13" id="KW-1185">Reference proteome</keyword>
<dbReference type="GO" id="GO:0006310">
    <property type="term" value="P:DNA recombination"/>
    <property type="evidence" value="ECO:0007669"/>
    <property type="project" value="TreeGrafter"/>
</dbReference>
<keyword evidence="4" id="KW-0378">Hydrolase</keyword>